<evidence type="ECO:0000256" key="1">
    <source>
        <dbReference type="SAM" id="MobiDB-lite"/>
    </source>
</evidence>
<feature type="compositionally biased region" description="Basic and acidic residues" evidence="1">
    <location>
        <begin position="99"/>
        <end position="109"/>
    </location>
</feature>
<sequence length="109" mass="12508">MSHHKGIRRIIGRLNNMTNVIHFHRGRASDTHLRDIIATNGPFRVLRLAAMALIRPAPRPPDARRRRTTLLASTGMSDHLRRDLGLPPAGQRPGPLDRMPWERDPYHFL</sequence>
<feature type="region of interest" description="Disordered" evidence="1">
    <location>
        <begin position="72"/>
        <end position="109"/>
    </location>
</feature>
<name>A0A1H9X6W9_9RHOB</name>
<evidence type="ECO:0008006" key="4">
    <source>
        <dbReference type="Google" id="ProtNLM"/>
    </source>
</evidence>
<accession>A0A1H9X6W9</accession>
<dbReference type="EMBL" id="FOGU01000019">
    <property type="protein sequence ID" value="SES41875.1"/>
    <property type="molecule type" value="Genomic_DNA"/>
</dbReference>
<dbReference type="RefSeq" id="WP_092696352.1">
    <property type="nucleotide sequence ID" value="NZ_FOGU01000019.1"/>
</dbReference>
<dbReference type="OrthoDB" id="7961213at2"/>
<proteinExistence type="predicted"/>
<protein>
    <recommendedName>
        <fullName evidence="4">DUF1127 domain-containing protein</fullName>
    </recommendedName>
</protein>
<dbReference type="STRING" id="641238.SAMN04490244_11952"/>
<dbReference type="AlphaFoldDB" id="A0A1H9X6W9"/>
<gene>
    <name evidence="2" type="ORF">SAMN04490244_11952</name>
</gene>
<reference evidence="2 3" key="1">
    <citation type="submission" date="2016-10" db="EMBL/GenBank/DDBJ databases">
        <authorList>
            <person name="de Groot N.N."/>
        </authorList>
    </citation>
    <scope>NUCLEOTIDE SEQUENCE [LARGE SCALE GENOMIC DNA]</scope>
    <source>
        <strain evidence="2 3">DSM 23042</strain>
    </source>
</reference>
<organism evidence="2 3">
    <name type="scientific">Tranquillimonas rosea</name>
    <dbReference type="NCBI Taxonomy" id="641238"/>
    <lineage>
        <taxon>Bacteria</taxon>
        <taxon>Pseudomonadati</taxon>
        <taxon>Pseudomonadota</taxon>
        <taxon>Alphaproteobacteria</taxon>
        <taxon>Rhodobacterales</taxon>
        <taxon>Roseobacteraceae</taxon>
        <taxon>Tranquillimonas</taxon>
    </lineage>
</organism>
<evidence type="ECO:0000313" key="2">
    <source>
        <dbReference type="EMBL" id="SES41875.1"/>
    </source>
</evidence>
<keyword evidence="3" id="KW-1185">Reference proteome</keyword>
<dbReference type="Proteomes" id="UP000198885">
    <property type="component" value="Unassembled WGS sequence"/>
</dbReference>
<evidence type="ECO:0000313" key="3">
    <source>
        <dbReference type="Proteomes" id="UP000198885"/>
    </source>
</evidence>